<dbReference type="GO" id="GO:0008854">
    <property type="term" value="F:exodeoxyribonuclease V activity"/>
    <property type="evidence" value="ECO:0007669"/>
    <property type="project" value="UniProtKB-EC"/>
</dbReference>
<keyword evidence="7 15" id="KW-0269">Exonuclease</keyword>
<evidence type="ECO:0000256" key="4">
    <source>
        <dbReference type="ARBA" id="ARBA00022763"/>
    </source>
</evidence>
<feature type="region of interest" description="Nuclease activity, interacts with RecD and RecA" evidence="15">
    <location>
        <begin position="833"/>
        <end position="1195"/>
    </location>
</feature>
<evidence type="ECO:0000259" key="19">
    <source>
        <dbReference type="PROSITE" id="PS51217"/>
    </source>
</evidence>
<dbReference type="InterPro" id="IPR014017">
    <property type="entry name" value="DNA_helicase_UvrD-like_C"/>
</dbReference>
<evidence type="ECO:0000256" key="7">
    <source>
        <dbReference type="ARBA" id="ARBA00022839"/>
    </source>
</evidence>
<evidence type="ECO:0000256" key="2">
    <source>
        <dbReference type="ARBA" id="ARBA00022723"/>
    </source>
</evidence>
<feature type="binding site" evidence="15">
    <location>
        <position position="1086"/>
    </location>
    <ligand>
        <name>Mg(2+)</name>
        <dbReference type="ChEBI" id="CHEBI:18420"/>
    </ligand>
</feature>
<keyword evidence="10 15" id="KW-0238">DNA-binding</keyword>
<keyword evidence="6 15" id="KW-0347">Helicase</keyword>
<feature type="binding site" evidence="15">
    <location>
        <position position="914"/>
    </location>
    <ligand>
        <name>Mg(2+)</name>
        <dbReference type="ChEBI" id="CHEBI:18420"/>
    </ligand>
</feature>
<feature type="compositionally biased region" description="Acidic residues" evidence="17">
    <location>
        <begin position="856"/>
        <end position="875"/>
    </location>
</feature>
<name>A0AAU8FYU9_9MICO</name>
<keyword evidence="1 15" id="KW-0540">Nuclease</keyword>
<dbReference type="SUPFAM" id="SSF52540">
    <property type="entry name" value="P-loop containing nucleoside triphosphate hydrolases"/>
    <property type="match status" value="1"/>
</dbReference>
<feature type="region of interest" description="Disordered" evidence="17">
    <location>
        <begin position="847"/>
        <end position="896"/>
    </location>
</feature>
<evidence type="ECO:0000256" key="13">
    <source>
        <dbReference type="ARBA" id="ARBA00034617"/>
    </source>
</evidence>
<feature type="region of interest" description="Disordered" evidence="17">
    <location>
        <begin position="1"/>
        <end position="30"/>
    </location>
</feature>
<protein>
    <recommendedName>
        <fullName evidence="15">RecBCD enzyme subunit RecB</fullName>
        <ecNumber evidence="15">3.1.11.5</ecNumber>
        <ecNumber evidence="15">5.6.2.4</ecNumber>
    </recommendedName>
    <alternativeName>
        <fullName evidence="15">DNA 3'-5' helicase subunit RecB</fullName>
    </alternativeName>
    <alternativeName>
        <fullName evidence="15">Exonuclease V subunit RecB</fullName>
        <shortName evidence="15">ExoV subunit RecB</shortName>
    </alternativeName>
    <alternativeName>
        <fullName evidence="15">Helicase/nuclease RecBCD subunit RecB</fullName>
    </alternativeName>
</protein>
<feature type="domain" description="UvrD-like helicase ATP-binding" evidence="18">
    <location>
        <begin position="23"/>
        <end position="356"/>
    </location>
</feature>
<evidence type="ECO:0000313" key="20">
    <source>
        <dbReference type="EMBL" id="XCH29110.1"/>
    </source>
</evidence>
<dbReference type="InterPro" id="IPR004586">
    <property type="entry name" value="RecB"/>
</dbReference>
<keyword evidence="9 15" id="KW-0460">Magnesium</keyword>
<dbReference type="InterPro" id="IPR027417">
    <property type="entry name" value="P-loop_NTPase"/>
</dbReference>
<dbReference type="GO" id="GO:0000724">
    <property type="term" value="P:double-strand break repair via homologous recombination"/>
    <property type="evidence" value="ECO:0007669"/>
    <property type="project" value="UniProtKB-UniRule"/>
</dbReference>
<dbReference type="HAMAP" id="MF_01485">
    <property type="entry name" value="RecB"/>
    <property type="match status" value="1"/>
</dbReference>
<keyword evidence="12 15" id="KW-0413">Isomerase</keyword>
<dbReference type="PANTHER" id="PTHR11070:SF23">
    <property type="entry name" value="RECBCD ENZYME SUBUNIT RECB"/>
    <property type="match status" value="1"/>
</dbReference>
<dbReference type="PROSITE" id="PS51217">
    <property type="entry name" value="UVRD_HELICASE_CTER"/>
    <property type="match status" value="1"/>
</dbReference>
<dbReference type="Pfam" id="PF00580">
    <property type="entry name" value="UvrD-helicase"/>
    <property type="match status" value="1"/>
</dbReference>
<dbReference type="InterPro" id="IPR011335">
    <property type="entry name" value="Restrct_endonuc-II-like"/>
</dbReference>
<comment type="miscellaneous">
    <text evidence="15">In the RecBCD complex, RecB has a slow 3'-5' helicase, an exonuclease activity and loads RecA onto ssDNA, RecD has a fast 5'-3' helicase activity, while RecC stimulates the ATPase and processivity of the RecB helicase and contributes to recognition of the Chi site.</text>
</comment>
<evidence type="ECO:0000256" key="3">
    <source>
        <dbReference type="ARBA" id="ARBA00022741"/>
    </source>
</evidence>
<comment type="catalytic activity">
    <reaction evidence="15">
        <text>Exonucleolytic cleavage (in the presence of ATP) in either 5'- to 3'- or 3'- to 5'-direction to yield 5'-phosphooligonucleotides.</text>
        <dbReference type="EC" id="3.1.11.5"/>
    </reaction>
</comment>
<dbReference type="AlphaFoldDB" id="A0AAU8FYU9"/>
<evidence type="ECO:0000256" key="9">
    <source>
        <dbReference type="ARBA" id="ARBA00022842"/>
    </source>
</evidence>
<dbReference type="RefSeq" id="WP_353707459.1">
    <property type="nucleotide sequence ID" value="NZ_CP159290.1"/>
</dbReference>
<comment type="catalytic activity">
    <reaction evidence="13 15">
        <text>Couples ATP hydrolysis with the unwinding of duplex DNA by translocating in the 3'-5' direction.</text>
        <dbReference type="EC" id="5.6.2.4"/>
    </reaction>
</comment>
<feature type="region of interest" description="DNA-binding and helicase activity, interacts with RecC" evidence="15">
    <location>
        <begin position="1"/>
        <end position="783"/>
    </location>
</feature>
<dbReference type="CDD" id="cd22352">
    <property type="entry name" value="RecB_C-like"/>
    <property type="match status" value="1"/>
</dbReference>
<evidence type="ECO:0000256" key="6">
    <source>
        <dbReference type="ARBA" id="ARBA00022806"/>
    </source>
</evidence>
<gene>
    <name evidence="15" type="primary">recB</name>
    <name evidence="20" type="ORF">ABRQ22_16175</name>
</gene>
<evidence type="ECO:0000256" key="8">
    <source>
        <dbReference type="ARBA" id="ARBA00022840"/>
    </source>
</evidence>
<keyword evidence="11 15" id="KW-0234">DNA repair</keyword>
<dbReference type="InterPro" id="IPR000212">
    <property type="entry name" value="DNA_helicase_UvrD/REP"/>
</dbReference>
<accession>A0AAU8FYU9</accession>
<dbReference type="Gene3D" id="3.90.320.10">
    <property type="match status" value="1"/>
</dbReference>
<evidence type="ECO:0000256" key="1">
    <source>
        <dbReference type="ARBA" id="ARBA00022722"/>
    </source>
</evidence>
<evidence type="ECO:0000256" key="15">
    <source>
        <dbReference type="HAMAP-Rule" id="MF_01485"/>
    </source>
</evidence>
<comment type="function">
    <text evidence="15">A helicase/nuclease that prepares dsDNA breaks (DSB) for recombinational DNA repair. Binds to DSBs and unwinds DNA via a highly rapid and processive ATP-dependent bidirectional helicase activity. Unwinds dsDNA until it encounters a Chi (crossover hotspot instigator) sequence from the 3' direction. Cuts ssDNA a few nucleotides 3' to the Chi site. The properties and activities of the enzyme are changed at Chi. The Chi-altered holoenzyme produces a long 3'-ssDNA overhang and facilitates RecA-binding to the ssDNA for homologous DNA recombination and repair. Holoenzyme degrades any linearized DNA that is unable to undergo homologous recombination. In the holoenzyme this subunit contributes ATPase, 3'-5' helicase, exonuclease activity and loads RecA onto ssDNA.</text>
</comment>
<dbReference type="SUPFAM" id="SSF52980">
    <property type="entry name" value="Restriction endonuclease-like"/>
    <property type="match status" value="1"/>
</dbReference>
<evidence type="ECO:0000259" key="18">
    <source>
        <dbReference type="PROSITE" id="PS51198"/>
    </source>
</evidence>
<evidence type="ECO:0000256" key="12">
    <source>
        <dbReference type="ARBA" id="ARBA00023235"/>
    </source>
</evidence>
<reference evidence="20" key="1">
    <citation type="submission" date="2024-06" db="EMBL/GenBank/DDBJ databases">
        <title>Complete genome sequence of the cellulolytic actinobacterium, Cellulosimicrobium ES-005.</title>
        <authorList>
            <person name="Matthews C.T."/>
            <person name="Underwood K.D."/>
            <person name="Ghanchi K.M."/>
            <person name="Fields S.D."/>
            <person name="Gardner S.G."/>
        </authorList>
    </citation>
    <scope>NUCLEOTIDE SEQUENCE</scope>
    <source>
        <strain evidence="20">ES-005</strain>
    </source>
</reference>
<dbReference type="GO" id="GO:0003677">
    <property type="term" value="F:DNA binding"/>
    <property type="evidence" value="ECO:0007669"/>
    <property type="project" value="UniProtKB-UniRule"/>
</dbReference>
<evidence type="ECO:0000256" key="5">
    <source>
        <dbReference type="ARBA" id="ARBA00022801"/>
    </source>
</evidence>
<dbReference type="GO" id="GO:0005524">
    <property type="term" value="F:ATP binding"/>
    <property type="evidence" value="ECO:0007669"/>
    <property type="project" value="UniProtKB-UniRule"/>
</dbReference>
<dbReference type="EC" id="3.1.11.5" evidence="15"/>
<dbReference type="GO" id="GO:0043138">
    <property type="term" value="F:3'-5' DNA helicase activity"/>
    <property type="evidence" value="ECO:0007669"/>
    <property type="project" value="UniProtKB-UniRule"/>
</dbReference>
<comment type="subunit">
    <text evidence="15">Heterotrimer of RecB, RecC and RecD. All subunits contribute to DNA-binding. Interacts with RecA.</text>
</comment>
<evidence type="ECO:0000256" key="10">
    <source>
        <dbReference type="ARBA" id="ARBA00023125"/>
    </source>
</evidence>
<dbReference type="EC" id="5.6.2.4" evidence="15"/>
<dbReference type="PANTHER" id="PTHR11070">
    <property type="entry name" value="UVRD / RECB / PCRA DNA HELICASE FAMILY MEMBER"/>
    <property type="match status" value="1"/>
</dbReference>
<dbReference type="GO" id="GO:0009338">
    <property type="term" value="C:exodeoxyribonuclease V complex"/>
    <property type="evidence" value="ECO:0007669"/>
    <property type="project" value="TreeGrafter"/>
</dbReference>
<comment type="similarity">
    <text evidence="15">Belongs to the helicase family. UvrD subfamily.</text>
</comment>
<evidence type="ECO:0000256" key="16">
    <source>
        <dbReference type="PROSITE-ProRule" id="PRU00560"/>
    </source>
</evidence>
<comment type="catalytic activity">
    <reaction evidence="14 15">
        <text>ATP + H2O = ADP + phosphate + H(+)</text>
        <dbReference type="Rhea" id="RHEA:13065"/>
        <dbReference type="ChEBI" id="CHEBI:15377"/>
        <dbReference type="ChEBI" id="CHEBI:15378"/>
        <dbReference type="ChEBI" id="CHEBI:30616"/>
        <dbReference type="ChEBI" id="CHEBI:43474"/>
        <dbReference type="ChEBI" id="CHEBI:456216"/>
        <dbReference type="EC" id="5.6.2.4"/>
    </reaction>
</comment>
<feature type="region of interest" description="Disordered" evidence="17">
    <location>
        <begin position="436"/>
        <end position="466"/>
    </location>
</feature>
<dbReference type="InterPro" id="IPR014016">
    <property type="entry name" value="UvrD-like_ATP-bd"/>
</dbReference>
<keyword evidence="2 15" id="KW-0479">Metal-binding</keyword>
<evidence type="ECO:0000256" key="11">
    <source>
        <dbReference type="ARBA" id="ARBA00023204"/>
    </source>
</evidence>
<dbReference type="Gene3D" id="3.40.50.300">
    <property type="entry name" value="P-loop containing nucleotide triphosphate hydrolases"/>
    <property type="match status" value="3"/>
</dbReference>
<evidence type="ECO:0000256" key="14">
    <source>
        <dbReference type="ARBA" id="ARBA00048988"/>
    </source>
</evidence>
<dbReference type="GO" id="GO:0000287">
    <property type="term" value="F:magnesium ion binding"/>
    <property type="evidence" value="ECO:0007669"/>
    <property type="project" value="UniProtKB-UniRule"/>
</dbReference>
<feature type="active site" description="For nuclease activity" evidence="15">
    <location>
        <position position="1086"/>
    </location>
</feature>
<organism evidence="20">
    <name type="scientific">Cellulosimicrobium sp. ES-005</name>
    <dbReference type="NCBI Taxonomy" id="3163031"/>
    <lineage>
        <taxon>Bacteria</taxon>
        <taxon>Bacillati</taxon>
        <taxon>Actinomycetota</taxon>
        <taxon>Actinomycetes</taxon>
        <taxon>Micrococcales</taxon>
        <taxon>Promicromonosporaceae</taxon>
        <taxon>Cellulosimicrobium</taxon>
    </lineage>
</organism>
<keyword evidence="5 15" id="KW-0378">Hydrolase</keyword>
<dbReference type="InterPro" id="IPR011604">
    <property type="entry name" value="PDDEXK-like_dom_sf"/>
</dbReference>
<evidence type="ECO:0000256" key="17">
    <source>
        <dbReference type="SAM" id="MobiDB-lite"/>
    </source>
</evidence>
<feature type="binding site" evidence="15">
    <location>
        <position position="1060"/>
    </location>
    <ligand>
        <name>Mg(2+)</name>
        <dbReference type="ChEBI" id="CHEBI:18420"/>
    </ligand>
</feature>
<dbReference type="GO" id="GO:0005829">
    <property type="term" value="C:cytosol"/>
    <property type="evidence" value="ECO:0007669"/>
    <property type="project" value="TreeGrafter"/>
</dbReference>
<keyword evidence="4 15" id="KW-0227">DNA damage</keyword>
<comment type="cofactor">
    <cofactor evidence="15">
        <name>Mg(2+)</name>
        <dbReference type="ChEBI" id="CHEBI:18420"/>
    </cofactor>
    <text evidence="15">Binds 1 Mg(2+) ion per subunit.</text>
</comment>
<dbReference type="EMBL" id="CP159290">
    <property type="protein sequence ID" value="XCH29110.1"/>
    <property type="molecule type" value="Genomic_DNA"/>
</dbReference>
<keyword evidence="3 15" id="KW-0547">Nucleotide-binding</keyword>
<comment type="domain">
    <text evidence="15">The N-terminal DNA-binding domain is a ssDNA-dependent ATPase and has ATP-dependent 3'-5' helicase function. This domain interacts with RecC.</text>
</comment>
<proteinExistence type="inferred from homology"/>
<sequence length="1195" mass="126474">MNGATSRTATDGAPAHGGTAGTSSAPRRFDPFGALPSGTVVLEASAGTGKTHTIATLTTRYVAEGVAALPEIMLVTFGRAATSELRDRVRERLVATERALRGPAPASSRDDLVAFLAAVDDDELDRRRERLRVALSQLDAATITTTHGFCQQMLTALGTAADVDLATSFLPDVADLVEEVTDDLYVRRFADEPEPILSPRDVRDVARAAVSDHGAVVAPADAAEGSVAAARYEVAVAARREVEARKRAMHLLDYDDLLVLLRRALTDPEHGATAARRVRSRFRVVMVDEFQDTDPEQWEILRTAFHGHPEECRTLVLIGDPKQAIYAFRGADVVTYLRAVEDATDTATLSTSWRSDGPLLAGLHALLGESALGDPRIVVRPVDAAHPEPRFSGGAPVRLRQVTRRAYRLGGSSAPSAPDARSLLARDVAADVAGRLGTADGGGDRVRDDALGAAGDDGVGTGTGRWRPLEPRDVAVLTRTNAQAEAVRSALVALGVPAVVSGPSSVFGSAAAQDWLTLLAALEQPGLHRRATALALTPFVGWDAQRLATAGDADHDELGDTVRTWARLLADRGVAAVAEVAARGGTTARVMARVDGKRYLTDLRHVTQALHEAAVTDGLGTAALTAWLRARIAEVGTVFTDERTRRLETDAAAVQVVTVHAAKGLEFGVVYVPFGWERFESDDQELFAFHDDHGQRVLHLGGVGSPGFVDAKARWRDEELGEDLRLLYVALTRARHQVVVHWTPTKRSTGSGPLTRLLLADRMLGGEPGRHARPDAMRDDAVRSAFEAVAARSGGTVVVEQVDARPKGERWSPGARAGSDLALAAATHLPDREWRRASYSALTAAAHHGPVGGIESEPEDPGVQDEPEETPDDDGTGAVPAEVPGGAPTTRPGADVPSPYEGQPGGTAFGTLVHEILEYVDTAADDLDAEVRARCAQAATVRVPGVEPVSLAAALGLSLRTPLGPIAGGLTLADVDPRDRLPELEFELPLAGGDETEGVTPSTLRDLADVLRAHLPADDAFARYPDLLAALADEAADGSGATGAAGGGVPLRGYLTGSIDAVLRVPVARPDGRPDPAGRRRYLVVDYKTNRVGPPGVPLAVGDYHPDATRDAMLASHYPLQLVLYLVALHRYLRWRVRDYDPDRDLAGGAYLFVRGMAGPDTPTGPDGAPYGVVAWTPPPGLVVALSALLDGGRA</sequence>
<comment type="domain">
    <text evidence="15">The C-terminal domain has nuclease activity and interacts with RecD. It interacts with RecA, facilitating its loading onto ssDNA.</text>
</comment>
<dbReference type="Gene3D" id="1.10.3170.10">
    <property type="entry name" value="Recbcd, chain B, domain 2"/>
    <property type="match status" value="2"/>
</dbReference>
<feature type="binding site" evidence="16">
    <location>
        <begin position="44"/>
        <end position="51"/>
    </location>
    <ligand>
        <name>ATP</name>
        <dbReference type="ChEBI" id="CHEBI:30616"/>
    </ligand>
</feature>
<dbReference type="Pfam" id="PF13361">
    <property type="entry name" value="UvrD_C"/>
    <property type="match status" value="1"/>
</dbReference>
<keyword evidence="8 15" id="KW-0067">ATP-binding</keyword>
<feature type="domain" description="UvrD-like helicase C-terminal" evidence="19">
    <location>
        <begin position="415"/>
        <end position="664"/>
    </location>
</feature>
<dbReference type="Gene3D" id="1.10.486.10">
    <property type="entry name" value="PCRA, domain 4"/>
    <property type="match status" value="1"/>
</dbReference>
<dbReference type="PROSITE" id="PS51198">
    <property type="entry name" value="UVRD_HELICASE_ATP_BIND"/>
    <property type="match status" value="1"/>
</dbReference>